<dbReference type="Gene3D" id="1.20.58.390">
    <property type="entry name" value="Neurotransmitter-gated ion-channel transmembrane domain"/>
    <property type="match status" value="1"/>
</dbReference>
<keyword evidence="1" id="KW-0472">Membrane</keyword>
<dbReference type="GO" id="GO:0016020">
    <property type="term" value="C:membrane"/>
    <property type="evidence" value="ECO:0007669"/>
    <property type="project" value="InterPro"/>
</dbReference>
<reference evidence="2" key="2">
    <citation type="submission" date="2022-06" db="UniProtKB">
        <authorList>
            <consortium name="EnsemblMetazoa"/>
        </authorList>
    </citation>
    <scope>IDENTIFICATION</scope>
    <source>
        <strain evidence="2">DF5081</strain>
    </source>
</reference>
<accession>A0A8R1IBI1</accession>
<feature type="transmembrane region" description="Helical" evidence="1">
    <location>
        <begin position="30"/>
        <end position="50"/>
    </location>
</feature>
<dbReference type="InterPro" id="IPR036719">
    <property type="entry name" value="Neuro-gated_channel_TM_sf"/>
</dbReference>
<reference evidence="3" key="1">
    <citation type="submission" date="2010-08" db="EMBL/GenBank/DDBJ databases">
        <authorList>
            <consortium name="Caenorhabditis japonica Sequencing Consortium"/>
            <person name="Wilson R.K."/>
        </authorList>
    </citation>
    <scope>NUCLEOTIDE SEQUENCE [LARGE SCALE GENOMIC DNA]</scope>
    <source>
        <strain evidence="3">DF5081</strain>
    </source>
</reference>
<dbReference type="SUPFAM" id="SSF90112">
    <property type="entry name" value="Neurotransmitter-gated ion-channel transmembrane pore"/>
    <property type="match status" value="1"/>
</dbReference>
<keyword evidence="1" id="KW-1133">Transmembrane helix</keyword>
<organism evidence="2 3">
    <name type="scientific">Caenorhabditis japonica</name>
    <dbReference type="NCBI Taxonomy" id="281687"/>
    <lineage>
        <taxon>Eukaryota</taxon>
        <taxon>Metazoa</taxon>
        <taxon>Ecdysozoa</taxon>
        <taxon>Nematoda</taxon>
        <taxon>Chromadorea</taxon>
        <taxon>Rhabditida</taxon>
        <taxon>Rhabditina</taxon>
        <taxon>Rhabditomorpha</taxon>
        <taxon>Rhabditoidea</taxon>
        <taxon>Rhabditidae</taxon>
        <taxon>Peloderinae</taxon>
        <taxon>Caenorhabditis</taxon>
    </lineage>
</organism>
<evidence type="ECO:0000313" key="3">
    <source>
        <dbReference type="Proteomes" id="UP000005237"/>
    </source>
</evidence>
<evidence type="ECO:0000256" key="1">
    <source>
        <dbReference type="SAM" id="Phobius"/>
    </source>
</evidence>
<dbReference type="InterPro" id="IPR038050">
    <property type="entry name" value="Neuro_actylchol_rec"/>
</dbReference>
<dbReference type="EnsemblMetazoa" id="CJA31116.1">
    <property type="protein sequence ID" value="CJA31116.1"/>
    <property type="gene ID" value="WBGene00206963"/>
</dbReference>
<dbReference type="GO" id="GO:0006811">
    <property type="term" value="P:monoatomic ion transport"/>
    <property type="evidence" value="ECO:0007669"/>
    <property type="project" value="InterPro"/>
</dbReference>
<keyword evidence="1" id="KW-0812">Transmembrane</keyword>
<evidence type="ECO:0000313" key="2">
    <source>
        <dbReference type="EnsemblMetazoa" id="CJA31116.1"/>
    </source>
</evidence>
<dbReference type="Proteomes" id="UP000005237">
    <property type="component" value="Unassembled WGS sequence"/>
</dbReference>
<protein>
    <submittedName>
        <fullName evidence="2">Uncharacterized protein</fullName>
    </submittedName>
</protein>
<keyword evidence="3" id="KW-1185">Reference proteome</keyword>
<name>A0A8R1IBI1_CAEJA</name>
<dbReference type="AlphaFoldDB" id="A0A8R1IBI1"/>
<sequence>MAVKAAIAKKTLRNGDPAGVVNKIDNFSKWAFPTLYIVFNVLYWVAYLYWIPDEID</sequence>
<proteinExistence type="predicted"/>